<feature type="domain" description="PurM-like C-terminal" evidence="3">
    <location>
        <begin position="189"/>
        <end position="305"/>
    </location>
</feature>
<dbReference type="Proteomes" id="UP000182471">
    <property type="component" value="Unassembled WGS sequence"/>
</dbReference>
<dbReference type="RefSeq" id="WP_074730740.1">
    <property type="nucleotide sequence ID" value="NZ_FOGW01000017.1"/>
</dbReference>
<comment type="similarity">
    <text evidence="1">Belongs to the HypE family.</text>
</comment>
<dbReference type="EMBL" id="FOGW01000017">
    <property type="protein sequence ID" value="SER97056.1"/>
    <property type="molecule type" value="Genomic_DNA"/>
</dbReference>
<evidence type="ECO:0000313" key="4">
    <source>
        <dbReference type="EMBL" id="SER97056.1"/>
    </source>
</evidence>
<dbReference type="InterPro" id="IPR036921">
    <property type="entry name" value="PurM-like_N_sf"/>
</dbReference>
<dbReference type="InterPro" id="IPR016188">
    <property type="entry name" value="PurM-like_N"/>
</dbReference>
<feature type="domain" description="PurM-like N-terminal" evidence="2">
    <location>
        <begin position="33"/>
        <end position="141"/>
    </location>
</feature>
<evidence type="ECO:0000313" key="5">
    <source>
        <dbReference type="Proteomes" id="UP000182471"/>
    </source>
</evidence>
<organism evidence="4 5">
    <name type="scientific">Lachnobacterium bovis</name>
    <dbReference type="NCBI Taxonomy" id="140626"/>
    <lineage>
        <taxon>Bacteria</taxon>
        <taxon>Bacillati</taxon>
        <taxon>Bacillota</taxon>
        <taxon>Clostridia</taxon>
        <taxon>Lachnospirales</taxon>
        <taxon>Lachnospiraceae</taxon>
        <taxon>Lachnobacterium</taxon>
    </lineage>
</organism>
<dbReference type="SUPFAM" id="SSF56042">
    <property type="entry name" value="PurM C-terminal domain-like"/>
    <property type="match status" value="1"/>
</dbReference>
<evidence type="ECO:0000259" key="2">
    <source>
        <dbReference type="Pfam" id="PF00586"/>
    </source>
</evidence>
<dbReference type="InterPro" id="IPR011854">
    <property type="entry name" value="HypE"/>
</dbReference>
<name>A0A1H9TIY0_9FIRM</name>
<dbReference type="InterPro" id="IPR036676">
    <property type="entry name" value="PurM-like_C_sf"/>
</dbReference>
<sequence>MKAGKVSEAILKRTILKQLNSNNENVILSSAVGEDCSRMKVGEDEEVVFSVNPITMPIDENKLGERAVYRAFNNVRAKGARPVAILVSLLVPTSFNEQNVRTIIKQIDAVAGKLGAQVIGGHTECTRAVCVPIVTVTGVGLAKKDKFISNKDVIANMDVIVTNWIGMDGTLALVDNEKEQLLTRFAEPFLDRVDVFEEYLSIEEEAKIAYENGAVTIHDISEGGILGALWELAEGANVGLEIDSRKIPIKQETIEICEFFKINPYKLSSMGSALIIAKNGSQVVEAIKRIGKNAEVVGRTTDSKDRVLLIGDERRFLETPQTDEIRKVLVY</sequence>
<keyword evidence="5" id="KW-1185">Reference proteome</keyword>
<dbReference type="PANTHER" id="PTHR30303">
    <property type="entry name" value="HYDROGENASE ISOENZYMES FORMATION PROTEIN HYPE"/>
    <property type="match status" value="1"/>
</dbReference>
<dbReference type="GO" id="GO:0051604">
    <property type="term" value="P:protein maturation"/>
    <property type="evidence" value="ECO:0007669"/>
    <property type="project" value="TreeGrafter"/>
</dbReference>
<dbReference type="SUPFAM" id="SSF55326">
    <property type="entry name" value="PurM N-terminal domain-like"/>
    <property type="match status" value="1"/>
</dbReference>
<accession>A0A1H9TIY0</accession>
<dbReference type="Pfam" id="PF00586">
    <property type="entry name" value="AIRS"/>
    <property type="match status" value="1"/>
</dbReference>
<evidence type="ECO:0000259" key="3">
    <source>
        <dbReference type="Pfam" id="PF02769"/>
    </source>
</evidence>
<dbReference type="InterPro" id="IPR010918">
    <property type="entry name" value="PurM-like_C_dom"/>
</dbReference>
<proteinExistence type="inferred from homology"/>
<dbReference type="AlphaFoldDB" id="A0A1H9TIY0"/>
<dbReference type="Gene3D" id="3.90.650.10">
    <property type="entry name" value="PurM-like C-terminal domain"/>
    <property type="match status" value="1"/>
</dbReference>
<dbReference type="Pfam" id="PF02769">
    <property type="entry name" value="AIRS_C"/>
    <property type="match status" value="1"/>
</dbReference>
<protein>
    <submittedName>
        <fullName evidence="4">Hydrogenase maturation factor</fullName>
    </submittedName>
</protein>
<evidence type="ECO:0000256" key="1">
    <source>
        <dbReference type="ARBA" id="ARBA00006243"/>
    </source>
</evidence>
<reference evidence="5" key="1">
    <citation type="submission" date="2016-10" db="EMBL/GenBank/DDBJ databases">
        <authorList>
            <person name="Varghese N."/>
            <person name="Submissions S."/>
        </authorList>
    </citation>
    <scope>NUCLEOTIDE SEQUENCE [LARGE SCALE GENOMIC DNA]</scope>
    <source>
        <strain evidence="5">S1b</strain>
    </source>
</reference>
<dbReference type="PANTHER" id="PTHR30303:SF4">
    <property type="entry name" value="HYDROGENASE EXPRESSION_FORMATION PROTEIN HYPE"/>
    <property type="match status" value="1"/>
</dbReference>
<gene>
    <name evidence="4" type="ORF">SAMN02910429_01657</name>
</gene>
<dbReference type="Gene3D" id="3.30.1330.10">
    <property type="entry name" value="PurM-like, N-terminal domain"/>
    <property type="match status" value="1"/>
</dbReference>